<reference evidence="6" key="1">
    <citation type="journal article" date="2019" name="Int. J. Syst. Evol. Microbiol.">
        <title>The Global Catalogue of Microorganisms (GCM) 10K type strain sequencing project: providing services to taxonomists for standard genome sequencing and annotation.</title>
        <authorList>
            <consortium name="The Broad Institute Genomics Platform"/>
            <consortium name="The Broad Institute Genome Sequencing Center for Infectious Disease"/>
            <person name="Wu L."/>
            <person name="Ma J."/>
        </authorList>
    </citation>
    <scope>NUCLEOTIDE SEQUENCE [LARGE SCALE GENOMIC DNA]</scope>
    <source>
        <strain evidence="6">CGMCC 1.19062</strain>
    </source>
</reference>
<dbReference type="InterPro" id="IPR015927">
    <property type="entry name" value="Peptidase_S24_S26A/B/C"/>
</dbReference>
<evidence type="ECO:0000256" key="3">
    <source>
        <dbReference type="ARBA" id="ARBA00023163"/>
    </source>
</evidence>
<dbReference type="InterPro" id="IPR001387">
    <property type="entry name" value="Cro/C1-type_HTH"/>
</dbReference>
<dbReference type="CDD" id="cd00093">
    <property type="entry name" value="HTH_XRE"/>
    <property type="match status" value="1"/>
</dbReference>
<comment type="caution">
    <text evidence="5">The sequence shown here is derived from an EMBL/GenBank/DDBJ whole genome shotgun (WGS) entry which is preliminary data.</text>
</comment>
<proteinExistence type="predicted"/>
<dbReference type="Gene3D" id="1.10.260.40">
    <property type="entry name" value="lambda repressor-like DNA-binding domains"/>
    <property type="match status" value="1"/>
</dbReference>
<evidence type="ECO:0000259" key="4">
    <source>
        <dbReference type="PROSITE" id="PS50943"/>
    </source>
</evidence>
<dbReference type="EMBL" id="JBHUIP010000013">
    <property type="protein sequence ID" value="MFD2264395.1"/>
    <property type="molecule type" value="Genomic_DNA"/>
</dbReference>
<keyword evidence="3" id="KW-0804">Transcription</keyword>
<dbReference type="Proteomes" id="UP001597295">
    <property type="component" value="Unassembled WGS sequence"/>
</dbReference>
<dbReference type="SUPFAM" id="SSF47413">
    <property type="entry name" value="lambda repressor-like DNA-binding domains"/>
    <property type="match status" value="1"/>
</dbReference>
<dbReference type="PROSITE" id="PS50943">
    <property type="entry name" value="HTH_CROC1"/>
    <property type="match status" value="1"/>
</dbReference>
<keyword evidence="6" id="KW-1185">Reference proteome</keyword>
<feature type="domain" description="HTH cro/C1-type" evidence="4">
    <location>
        <begin position="5"/>
        <end position="59"/>
    </location>
</feature>
<keyword evidence="2" id="KW-0238">DNA-binding</keyword>
<protein>
    <submittedName>
        <fullName evidence="5">XRE family transcriptional regulator</fullName>
    </submittedName>
</protein>
<dbReference type="InterPro" id="IPR036286">
    <property type="entry name" value="LexA/Signal_pep-like_sf"/>
</dbReference>
<evidence type="ECO:0000256" key="1">
    <source>
        <dbReference type="ARBA" id="ARBA00023015"/>
    </source>
</evidence>
<dbReference type="InterPro" id="IPR010982">
    <property type="entry name" value="Lambda_DNA-bd_dom_sf"/>
</dbReference>
<dbReference type="RefSeq" id="WP_379877476.1">
    <property type="nucleotide sequence ID" value="NZ_JBHUIP010000013.1"/>
</dbReference>
<gene>
    <name evidence="5" type="ORF">ACFSM5_15935</name>
</gene>
<accession>A0ABW5DU72</accession>
<evidence type="ECO:0000313" key="6">
    <source>
        <dbReference type="Proteomes" id="UP001597295"/>
    </source>
</evidence>
<dbReference type="Pfam" id="PF01381">
    <property type="entry name" value="HTH_3"/>
    <property type="match status" value="1"/>
</dbReference>
<sequence length="203" mass="22289">MTNHLKTLRKASGMTLEALAAAIGTDRGTLSKLENGHRRMTVDWMIKLAGPLGVEPKEFLAPERPPPSPLPQAALDTVPVRAAAAGQNADIELTDAIIEWVPRPRSLTGVPDAYAVHIVNSSMEPRYMPGWIAYIHPDKPVGIGNDVIVFLRDGTCLIKTITHLDSGRLTLSSFNPAYPPIFLERQDYVRLHRVLFGLPKDAI</sequence>
<dbReference type="InterPro" id="IPR039418">
    <property type="entry name" value="LexA-like"/>
</dbReference>
<dbReference type="PANTHER" id="PTHR40661">
    <property type="match status" value="1"/>
</dbReference>
<evidence type="ECO:0000313" key="5">
    <source>
        <dbReference type="EMBL" id="MFD2264395.1"/>
    </source>
</evidence>
<keyword evidence="1" id="KW-0805">Transcription regulation</keyword>
<dbReference type="Gene3D" id="2.10.109.10">
    <property type="entry name" value="Umud Fragment, subunit A"/>
    <property type="match status" value="1"/>
</dbReference>
<organism evidence="5 6">
    <name type="scientific">Lacibacterium aquatile</name>
    <dbReference type="NCBI Taxonomy" id="1168082"/>
    <lineage>
        <taxon>Bacteria</taxon>
        <taxon>Pseudomonadati</taxon>
        <taxon>Pseudomonadota</taxon>
        <taxon>Alphaproteobacteria</taxon>
        <taxon>Rhodospirillales</taxon>
        <taxon>Rhodospirillaceae</taxon>
    </lineage>
</organism>
<evidence type="ECO:0000256" key="2">
    <source>
        <dbReference type="ARBA" id="ARBA00023125"/>
    </source>
</evidence>
<dbReference type="SUPFAM" id="SSF51306">
    <property type="entry name" value="LexA/Signal peptidase"/>
    <property type="match status" value="1"/>
</dbReference>
<dbReference type="CDD" id="cd06529">
    <property type="entry name" value="S24_LexA-like"/>
    <property type="match status" value="1"/>
</dbReference>
<dbReference type="Pfam" id="PF00717">
    <property type="entry name" value="Peptidase_S24"/>
    <property type="match status" value="1"/>
</dbReference>
<name>A0ABW5DU72_9PROT</name>
<dbReference type="PANTHER" id="PTHR40661:SF3">
    <property type="entry name" value="FELS-1 PROPHAGE TRANSCRIPTIONAL REGULATOR"/>
    <property type="match status" value="1"/>
</dbReference>
<dbReference type="SMART" id="SM00530">
    <property type="entry name" value="HTH_XRE"/>
    <property type="match status" value="1"/>
</dbReference>